<protein>
    <submittedName>
        <fullName evidence="3">Gfo/Idh/MocA family oxidoreductase</fullName>
    </submittedName>
</protein>
<sequence length="461" mass="50844">MNRHIPTTETRREFLKTTAPAAAGGTFGLAGALSGAIHAQSPTVHARGSEEPIKLALIGCGNRGTGAVAQALSTEGPVQLYAVADAFEDRMQSSLKSLQRGMEKKYDRESTQPLADRINVPPERQFVGLDAYRKAIDSGVDVAIIAAPPGFRPQHFQYAVDSGKHVFMEKPVATDPHGVLQVIEVAAKAKQKNLKVGVGLQRHHQASYLEALRRVREGQIGEIVTMRCFWNTGRPAKTPVAREQSVSELQHQVRNWYFFDWLSGDHICEQHIHNLDVCNWFKGDYPIEAEGMGGRQVRTGKEYGNIFDHHAVIFTYPDGTKLQSYCRQIPGCKNRVSETIESTKGRAELGSVRCEILVGEDSKWESSRGEKSPYQVEQDDLFQAIRHDLPYNEAEAAARSTMTAILGRFATYSGKIIRLDDALASAVRLTTDAENWNGDAPLQPEPDGGYPIPVPGVTKVL</sequence>
<dbReference type="SUPFAM" id="SSF55347">
    <property type="entry name" value="Glyceraldehyde-3-phosphate dehydrogenase-like, C-terminal domain"/>
    <property type="match status" value="1"/>
</dbReference>
<dbReference type="Pfam" id="PF01408">
    <property type="entry name" value="GFO_IDH_MocA"/>
    <property type="match status" value="1"/>
</dbReference>
<feature type="domain" description="GFO/IDH/MocA-like oxidoreductase" evidence="2">
    <location>
        <begin position="208"/>
        <end position="346"/>
    </location>
</feature>
<dbReference type="SUPFAM" id="SSF51735">
    <property type="entry name" value="NAD(P)-binding Rossmann-fold domains"/>
    <property type="match status" value="1"/>
</dbReference>
<dbReference type="EMBL" id="VWOX01000004">
    <property type="protein sequence ID" value="KAA5544643.1"/>
    <property type="molecule type" value="Genomic_DNA"/>
</dbReference>
<proteinExistence type="predicted"/>
<gene>
    <name evidence="3" type="ORF">FYK55_10055</name>
</gene>
<dbReference type="Gene3D" id="3.30.360.10">
    <property type="entry name" value="Dihydrodipicolinate Reductase, domain 2"/>
    <property type="match status" value="1"/>
</dbReference>
<dbReference type="InterPro" id="IPR006311">
    <property type="entry name" value="TAT_signal"/>
</dbReference>
<dbReference type="RefSeq" id="WP_150076257.1">
    <property type="nucleotide sequence ID" value="NZ_VWOX01000004.1"/>
</dbReference>
<dbReference type="PANTHER" id="PTHR43818:SF5">
    <property type="entry name" value="OXIDOREDUCTASE FAMILY PROTEIN"/>
    <property type="match status" value="1"/>
</dbReference>
<reference evidence="3 4" key="1">
    <citation type="submission" date="2019-08" db="EMBL/GenBank/DDBJ databases">
        <authorList>
            <person name="Dhanesh K."/>
            <person name="Kumar G."/>
            <person name="Sasikala C."/>
            <person name="Venkata Ramana C."/>
        </authorList>
    </citation>
    <scope>NUCLEOTIDE SEQUENCE [LARGE SCALE GENOMIC DNA]</scope>
    <source>
        <strain evidence="3 4">JC645</strain>
    </source>
</reference>
<dbReference type="PANTHER" id="PTHR43818">
    <property type="entry name" value="BCDNA.GH03377"/>
    <property type="match status" value="1"/>
</dbReference>
<dbReference type="Proteomes" id="UP000324479">
    <property type="component" value="Unassembled WGS sequence"/>
</dbReference>
<dbReference type="InterPro" id="IPR036291">
    <property type="entry name" value="NAD(P)-bd_dom_sf"/>
</dbReference>
<dbReference type="InterPro" id="IPR050463">
    <property type="entry name" value="Gfo/Idh/MocA_oxidrdct_glycsds"/>
</dbReference>
<dbReference type="NCBIfam" id="TIGR01409">
    <property type="entry name" value="TAT_signal_seq"/>
    <property type="match status" value="1"/>
</dbReference>
<dbReference type="InterPro" id="IPR000683">
    <property type="entry name" value="Gfo/Idh/MocA-like_OxRdtase_N"/>
</dbReference>
<comment type="caution">
    <text evidence="3">The sequence shown here is derived from an EMBL/GenBank/DDBJ whole genome shotgun (WGS) entry which is preliminary data.</text>
</comment>
<dbReference type="PROSITE" id="PS51318">
    <property type="entry name" value="TAT"/>
    <property type="match status" value="1"/>
</dbReference>
<feature type="domain" description="Gfo/Idh/MocA-like oxidoreductase N-terminal" evidence="1">
    <location>
        <begin position="54"/>
        <end position="192"/>
    </location>
</feature>
<name>A0A5M6DB94_9BACT</name>
<dbReference type="Pfam" id="PF22725">
    <property type="entry name" value="GFO_IDH_MocA_C3"/>
    <property type="match status" value="1"/>
</dbReference>
<keyword evidence="4" id="KW-1185">Reference proteome</keyword>
<dbReference type="Gene3D" id="3.40.50.720">
    <property type="entry name" value="NAD(P)-binding Rossmann-like Domain"/>
    <property type="match status" value="1"/>
</dbReference>
<evidence type="ECO:0000259" key="2">
    <source>
        <dbReference type="Pfam" id="PF22725"/>
    </source>
</evidence>
<evidence type="ECO:0000313" key="3">
    <source>
        <dbReference type="EMBL" id="KAA5544643.1"/>
    </source>
</evidence>
<evidence type="ECO:0000313" key="4">
    <source>
        <dbReference type="Proteomes" id="UP000324479"/>
    </source>
</evidence>
<accession>A0A5M6DB94</accession>
<organism evidence="3 4">
    <name type="scientific">Roseiconus nitratireducens</name>
    <dbReference type="NCBI Taxonomy" id="2605748"/>
    <lineage>
        <taxon>Bacteria</taxon>
        <taxon>Pseudomonadati</taxon>
        <taxon>Planctomycetota</taxon>
        <taxon>Planctomycetia</taxon>
        <taxon>Pirellulales</taxon>
        <taxon>Pirellulaceae</taxon>
        <taxon>Roseiconus</taxon>
    </lineage>
</organism>
<dbReference type="GO" id="GO:0000166">
    <property type="term" value="F:nucleotide binding"/>
    <property type="evidence" value="ECO:0007669"/>
    <property type="project" value="InterPro"/>
</dbReference>
<dbReference type="InterPro" id="IPR019546">
    <property type="entry name" value="TAT_signal_bac_arc"/>
</dbReference>
<evidence type="ECO:0000259" key="1">
    <source>
        <dbReference type="Pfam" id="PF01408"/>
    </source>
</evidence>
<dbReference type="AlphaFoldDB" id="A0A5M6DB94"/>
<dbReference type="InterPro" id="IPR055170">
    <property type="entry name" value="GFO_IDH_MocA-like_dom"/>
</dbReference>